<evidence type="ECO:0000256" key="5">
    <source>
        <dbReference type="ARBA" id="ARBA00023136"/>
    </source>
</evidence>
<feature type="transmembrane region" description="Helical" evidence="7">
    <location>
        <begin position="357"/>
        <end position="376"/>
    </location>
</feature>
<sequence length="453" mass="45740">MAHEEDRPQHGESPKAAPLWRNRDYTLWWSGTALSDLGTGVSTLAFPLLILATAGSAAAAGTVGTCAGAGLLVGLLPAGVLADRRSRRAILIGASLVQLATMATVFWLVAAEHPWLPAIAALALVQGLASAAFRGAAAPVVRRVVPTAQLKAAYAGAEARDYGAQLAGAPLGGLLFSLARWAPFLADALSFAAVTIASALLRSELGPDPGTTGPGVRSSALRDLGAGLAHIRGRAFLRYALLWLALMNLLLGGVGFMFVVALRQHGASSTRIGAAEALATACALGGALAAGWVVQRVPGRQLVLGVSWMMPVGVAALVPLAGRPWLAGLCLGVSTVLVTPLNVVLTSHVMATTEDALTARVASALGFASMGLGWLAPLVCGALADAFGAGVPLIAVAVGLVLMAGANHLLPAVRELSAEPGDGGDGGGEDGGGAARTAERPRDAEPPRDAVPD</sequence>
<feature type="transmembrane region" description="Helical" evidence="7">
    <location>
        <begin position="382"/>
        <end position="404"/>
    </location>
</feature>
<evidence type="ECO:0000256" key="7">
    <source>
        <dbReference type="SAM" id="Phobius"/>
    </source>
</evidence>
<evidence type="ECO:0000256" key="3">
    <source>
        <dbReference type="ARBA" id="ARBA00022692"/>
    </source>
</evidence>
<gene>
    <name evidence="8" type="ORF">GCM10022403_009480</name>
</gene>
<evidence type="ECO:0000313" key="8">
    <source>
        <dbReference type="EMBL" id="GAA3776816.1"/>
    </source>
</evidence>
<dbReference type="Pfam" id="PF07690">
    <property type="entry name" value="MFS_1"/>
    <property type="match status" value="1"/>
</dbReference>
<evidence type="ECO:0000256" key="6">
    <source>
        <dbReference type="SAM" id="MobiDB-lite"/>
    </source>
</evidence>
<keyword evidence="3 7" id="KW-0812">Transmembrane</keyword>
<evidence type="ECO:0008006" key="10">
    <source>
        <dbReference type="Google" id="ProtNLM"/>
    </source>
</evidence>
<protein>
    <recommendedName>
        <fullName evidence="10">MFS transporter</fullName>
    </recommendedName>
</protein>
<keyword evidence="9" id="KW-1185">Reference proteome</keyword>
<dbReference type="CDD" id="cd06173">
    <property type="entry name" value="MFS_MefA_like"/>
    <property type="match status" value="1"/>
</dbReference>
<comment type="caution">
    <text evidence="8">The sequence shown here is derived from an EMBL/GenBank/DDBJ whole genome shotgun (WGS) entry which is preliminary data.</text>
</comment>
<feature type="compositionally biased region" description="Gly residues" evidence="6">
    <location>
        <begin position="421"/>
        <end position="434"/>
    </location>
</feature>
<dbReference type="RefSeq" id="WP_275774544.1">
    <property type="nucleotide sequence ID" value="NZ_BAABDE010000005.1"/>
</dbReference>
<organism evidence="8 9">
    <name type="scientific">Streptomyces coacervatus</name>
    <dbReference type="NCBI Taxonomy" id="647381"/>
    <lineage>
        <taxon>Bacteria</taxon>
        <taxon>Bacillati</taxon>
        <taxon>Actinomycetota</taxon>
        <taxon>Actinomycetes</taxon>
        <taxon>Kitasatosporales</taxon>
        <taxon>Streptomycetaceae</taxon>
        <taxon>Streptomyces</taxon>
    </lineage>
</organism>
<feature type="transmembrane region" description="Helical" evidence="7">
    <location>
        <begin position="301"/>
        <end position="319"/>
    </location>
</feature>
<comment type="subcellular location">
    <subcellularLocation>
        <location evidence="1">Cell membrane</location>
        <topology evidence="1">Multi-pass membrane protein</topology>
    </subcellularLocation>
</comment>
<keyword evidence="4 7" id="KW-1133">Transmembrane helix</keyword>
<name>A0ABP7GZ27_9ACTN</name>
<evidence type="ECO:0000313" key="9">
    <source>
        <dbReference type="Proteomes" id="UP001501009"/>
    </source>
</evidence>
<dbReference type="InterPro" id="IPR036259">
    <property type="entry name" value="MFS_trans_sf"/>
</dbReference>
<dbReference type="PANTHER" id="PTHR23513:SF11">
    <property type="entry name" value="STAPHYLOFERRIN A TRANSPORTER"/>
    <property type="match status" value="1"/>
</dbReference>
<feature type="transmembrane region" description="Helical" evidence="7">
    <location>
        <begin position="325"/>
        <end position="345"/>
    </location>
</feature>
<dbReference type="EMBL" id="BAABDE010000005">
    <property type="protein sequence ID" value="GAA3776816.1"/>
    <property type="molecule type" value="Genomic_DNA"/>
</dbReference>
<evidence type="ECO:0000256" key="2">
    <source>
        <dbReference type="ARBA" id="ARBA00022475"/>
    </source>
</evidence>
<feature type="transmembrane region" description="Helical" evidence="7">
    <location>
        <begin position="115"/>
        <end position="133"/>
    </location>
</feature>
<proteinExistence type="predicted"/>
<feature type="compositionally biased region" description="Basic and acidic residues" evidence="6">
    <location>
        <begin position="437"/>
        <end position="453"/>
    </location>
</feature>
<feature type="transmembrane region" description="Helical" evidence="7">
    <location>
        <begin position="240"/>
        <end position="262"/>
    </location>
</feature>
<reference evidence="9" key="1">
    <citation type="journal article" date="2019" name="Int. J. Syst. Evol. Microbiol.">
        <title>The Global Catalogue of Microorganisms (GCM) 10K type strain sequencing project: providing services to taxonomists for standard genome sequencing and annotation.</title>
        <authorList>
            <consortium name="The Broad Institute Genomics Platform"/>
            <consortium name="The Broad Institute Genome Sequencing Center for Infectious Disease"/>
            <person name="Wu L."/>
            <person name="Ma J."/>
        </authorList>
    </citation>
    <scope>NUCLEOTIDE SEQUENCE [LARGE SCALE GENOMIC DNA]</scope>
    <source>
        <strain evidence="9">JCM 17138</strain>
    </source>
</reference>
<dbReference type="InterPro" id="IPR011701">
    <property type="entry name" value="MFS"/>
</dbReference>
<evidence type="ECO:0000256" key="1">
    <source>
        <dbReference type="ARBA" id="ARBA00004651"/>
    </source>
</evidence>
<dbReference type="PANTHER" id="PTHR23513">
    <property type="entry name" value="INTEGRAL MEMBRANE EFFLUX PROTEIN-RELATED"/>
    <property type="match status" value="1"/>
</dbReference>
<feature type="region of interest" description="Disordered" evidence="6">
    <location>
        <begin position="416"/>
        <end position="453"/>
    </location>
</feature>
<accession>A0ABP7GZ27</accession>
<feature type="transmembrane region" description="Helical" evidence="7">
    <location>
        <begin position="274"/>
        <end position="294"/>
    </location>
</feature>
<evidence type="ECO:0000256" key="4">
    <source>
        <dbReference type="ARBA" id="ARBA00022989"/>
    </source>
</evidence>
<dbReference type="Gene3D" id="1.20.1250.20">
    <property type="entry name" value="MFS general substrate transporter like domains"/>
    <property type="match status" value="1"/>
</dbReference>
<keyword evidence="2" id="KW-1003">Cell membrane</keyword>
<feature type="transmembrane region" description="Helical" evidence="7">
    <location>
        <begin position="89"/>
        <end position="109"/>
    </location>
</feature>
<keyword evidence="5 7" id="KW-0472">Membrane</keyword>
<dbReference type="SUPFAM" id="SSF103473">
    <property type="entry name" value="MFS general substrate transporter"/>
    <property type="match status" value="1"/>
</dbReference>
<dbReference type="Proteomes" id="UP001501009">
    <property type="component" value="Unassembled WGS sequence"/>
</dbReference>
<feature type="transmembrane region" description="Helical" evidence="7">
    <location>
        <begin position="44"/>
        <end position="77"/>
    </location>
</feature>